<feature type="domain" description="HPt" evidence="6">
    <location>
        <begin position="158"/>
        <end position="248"/>
    </location>
</feature>
<keyword evidence="2" id="KW-0902">Two-component regulatory system</keyword>
<dbReference type="InterPro" id="IPR050595">
    <property type="entry name" value="Bact_response_regulator"/>
</dbReference>
<evidence type="ECO:0000313" key="8">
    <source>
        <dbReference type="Proteomes" id="UP001267878"/>
    </source>
</evidence>
<dbReference type="PANTHER" id="PTHR44591:SF21">
    <property type="entry name" value="TWO-COMPONENT RESPONSE REGULATOR"/>
    <property type="match status" value="1"/>
</dbReference>
<dbReference type="EMBL" id="JAVDVW010000001">
    <property type="protein sequence ID" value="MDR7098204.1"/>
    <property type="molecule type" value="Genomic_DNA"/>
</dbReference>
<name>A0ABU1VL56_9GAMM</name>
<dbReference type="InterPro" id="IPR008207">
    <property type="entry name" value="Sig_transdc_His_kin_Hpt_dom"/>
</dbReference>
<reference evidence="7 8" key="1">
    <citation type="submission" date="2023-07" db="EMBL/GenBank/DDBJ databases">
        <title>Sorghum-associated microbial communities from plants grown in Nebraska, USA.</title>
        <authorList>
            <person name="Schachtman D."/>
        </authorList>
    </citation>
    <scope>NUCLEOTIDE SEQUENCE [LARGE SCALE GENOMIC DNA]</scope>
    <source>
        <strain evidence="7 8">BE187</strain>
    </source>
</reference>
<gene>
    <name evidence="7" type="ORF">J2X04_000551</name>
</gene>
<feature type="modified residue" description="Phosphohistidine" evidence="3">
    <location>
        <position position="197"/>
    </location>
</feature>
<dbReference type="PROSITE" id="PS50894">
    <property type="entry name" value="HPT"/>
    <property type="match status" value="1"/>
</dbReference>
<feature type="domain" description="Response regulatory" evidence="5">
    <location>
        <begin position="7"/>
        <end position="121"/>
    </location>
</feature>
<dbReference type="PROSITE" id="PS50110">
    <property type="entry name" value="RESPONSE_REGULATORY"/>
    <property type="match status" value="1"/>
</dbReference>
<proteinExistence type="predicted"/>
<dbReference type="Gene3D" id="3.40.50.2300">
    <property type="match status" value="1"/>
</dbReference>
<dbReference type="SUPFAM" id="SSF47226">
    <property type="entry name" value="Histidine-containing phosphotransfer domain, HPT domain"/>
    <property type="match status" value="1"/>
</dbReference>
<keyword evidence="8" id="KW-1185">Reference proteome</keyword>
<comment type="caution">
    <text evidence="7">The sequence shown here is derived from an EMBL/GenBank/DDBJ whole genome shotgun (WGS) entry which is preliminary data.</text>
</comment>
<accession>A0ABU1VL56</accession>
<protein>
    <submittedName>
        <fullName evidence="7">CheY-like chemotaxis protein</fullName>
    </submittedName>
</protein>
<evidence type="ECO:0000259" key="6">
    <source>
        <dbReference type="PROSITE" id="PS50894"/>
    </source>
</evidence>
<evidence type="ECO:0000256" key="1">
    <source>
        <dbReference type="ARBA" id="ARBA00022553"/>
    </source>
</evidence>
<sequence>MTASLPRILLVEDDPVSRAFLGAAAHALPAVVDAADSMAAAMALAAAGRYDLWLIDANLPDGHGAELLSRLRAREARTPAVAHTAAHDAEVATGLLEAGFQRVFVKPLPAKSVQKGLREVLGLEAEPQPAGEIPGMTPGSDALPLWDDETAARALNGNREHIATLRMLFIAELPGVTERVRNAFHNEDIRGLHDELHRLRASCGFVGAMRLRQAVQTLGEDDRSQAGLQAFTTAAQALVDAAPGDSGD</sequence>
<evidence type="ECO:0000256" key="3">
    <source>
        <dbReference type="PROSITE-ProRule" id="PRU00110"/>
    </source>
</evidence>
<organism evidence="7 8">
    <name type="scientific">Agrilutibacter niabensis</name>
    <dbReference type="NCBI Taxonomy" id="380628"/>
    <lineage>
        <taxon>Bacteria</taxon>
        <taxon>Pseudomonadati</taxon>
        <taxon>Pseudomonadota</taxon>
        <taxon>Gammaproteobacteria</taxon>
        <taxon>Lysobacterales</taxon>
        <taxon>Lysobacteraceae</taxon>
        <taxon>Agrilutibacter</taxon>
    </lineage>
</organism>
<dbReference type="CDD" id="cd00156">
    <property type="entry name" value="REC"/>
    <property type="match status" value="1"/>
</dbReference>
<keyword evidence="1 4" id="KW-0597">Phosphoprotein</keyword>
<dbReference type="InterPro" id="IPR011006">
    <property type="entry name" value="CheY-like_superfamily"/>
</dbReference>
<evidence type="ECO:0000259" key="5">
    <source>
        <dbReference type="PROSITE" id="PS50110"/>
    </source>
</evidence>
<dbReference type="InterPro" id="IPR001789">
    <property type="entry name" value="Sig_transdc_resp-reg_receiver"/>
</dbReference>
<evidence type="ECO:0000256" key="2">
    <source>
        <dbReference type="ARBA" id="ARBA00023012"/>
    </source>
</evidence>
<dbReference type="SMART" id="SM00448">
    <property type="entry name" value="REC"/>
    <property type="match status" value="1"/>
</dbReference>
<dbReference type="PANTHER" id="PTHR44591">
    <property type="entry name" value="STRESS RESPONSE REGULATOR PROTEIN 1"/>
    <property type="match status" value="1"/>
</dbReference>
<dbReference type="RefSeq" id="WP_310051849.1">
    <property type="nucleotide sequence ID" value="NZ_JAVDVW010000001.1"/>
</dbReference>
<dbReference type="Proteomes" id="UP001267878">
    <property type="component" value="Unassembled WGS sequence"/>
</dbReference>
<dbReference type="Pfam" id="PF00072">
    <property type="entry name" value="Response_reg"/>
    <property type="match status" value="1"/>
</dbReference>
<dbReference type="SUPFAM" id="SSF52172">
    <property type="entry name" value="CheY-like"/>
    <property type="match status" value="1"/>
</dbReference>
<dbReference type="InterPro" id="IPR036641">
    <property type="entry name" value="HPT_dom_sf"/>
</dbReference>
<dbReference type="Pfam" id="PF01627">
    <property type="entry name" value="Hpt"/>
    <property type="match status" value="1"/>
</dbReference>
<feature type="modified residue" description="4-aspartylphosphate" evidence="4">
    <location>
        <position position="56"/>
    </location>
</feature>
<evidence type="ECO:0000313" key="7">
    <source>
        <dbReference type="EMBL" id="MDR7098204.1"/>
    </source>
</evidence>
<dbReference type="Gene3D" id="1.20.120.160">
    <property type="entry name" value="HPT domain"/>
    <property type="match status" value="1"/>
</dbReference>
<evidence type="ECO:0000256" key="4">
    <source>
        <dbReference type="PROSITE-ProRule" id="PRU00169"/>
    </source>
</evidence>